<accession>A0A2G8S277</accession>
<name>A0A2G8S277_9APHY</name>
<gene>
    <name evidence="2" type="ORF">GSI_09987</name>
</gene>
<proteinExistence type="predicted"/>
<feature type="region of interest" description="Disordered" evidence="1">
    <location>
        <begin position="206"/>
        <end position="323"/>
    </location>
</feature>
<dbReference type="OrthoDB" id="2755983at2759"/>
<dbReference type="EMBL" id="AYKW01000033">
    <property type="protein sequence ID" value="PIL27865.1"/>
    <property type="molecule type" value="Genomic_DNA"/>
</dbReference>
<dbReference type="AlphaFoldDB" id="A0A2G8S277"/>
<evidence type="ECO:0000313" key="3">
    <source>
        <dbReference type="Proteomes" id="UP000230002"/>
    </source>
</evidence>
<protein>
    <submittedName>
        <fullName evidence="2">Uncharacterized protein</fullName>
    </submittedName>
</protein>
<comment type="caution">
    <text evidence="2">The sequence shown here is derived from an EMBL/GenBank/DDBJ whole genome shotgun (WGS) entry which is preliminary data.</text>
</comment>
<reference evidence="2 3" key="1">
    <citation type="journal article" date="2015" name="Sci. Rep.">
        <title>Chromosome-level genome map provides insights into diverse defense mechanisms in the medicinal fungus Ganoderma sinense.</title>
        <authorList>
            <person name="Zhu Y."/>
            <person name="Xu J."/>
            <person name="Sun C."/>
            <person name="Zhou S."/>
            <person name="Xu H."/>
            <person name="Nelson D.R."/>
            <person name="Qian J."/>
            <person name="Song J."/>
            <person name="Luo H."/>
            <person name="Xiang L."/>
            <person name="Li Y."/>
            <person name="Xu Z."/>
            <person name="Ji A."/>
            <person name="Wang L."/>
            <person name="Lu S."/>
            <person name="Hayward A."/>
            <person name="Sun W."/>
            <person name="Li X."/>
            <person name="Schwartz D.C."/>
            <person name="Wang Y."/>
            <person name="Chen S."/>
        </authorList>
    </citation>
    <scope>NUCLEOTIDE SEQUENCE [LARGE SCALE GENOMIC DNA]</scope>
    <source>
        <strain evidence="2 3">ZZ0214-1</strain>
    </source>
</reference>
<feature type="region of interest" description="Disordered" evidence="1">
    <location>
        <begin position="169"/>
        <end position="189"/>
    </location>
</feature>
<feature type="compositionally biased region" description="Acidic residues" evidence="1">
    <location>
        <begin position="295"/>
        <end position="310"/>
    </location>
</feature>
<keyword evidence="3" id="KW-1185">Reference proteome</keyword>
<sequence>MSVSKLTFIPFTPDDTDSTPYAYHSDRDLFRGEIRGGLNTKFALAARIVDMCLPYSKERYARIVVWCLHLLLDGWPAHIPFMNLSDIKGGIEPLRLLRDLLLDGTLRFIPAPPDVRQRALHDPESVLPHVLSAAKLPPLPPLPRTISILRFSESRFSDLIAPRGQVAPLKRRQPVSTTAHVPPAPVPTPAEERVLHPDTLELVLAAPLGPESSRTPRKRSQRCDVNKARHRPVSNPDSKPMRARKVGALTSNFVLDRPTRPSAPQSKPMKPLSELRLPVMVNDRLGGYNTPSRDDGEEDEIESFSDSEDESERRIRAKRRRLW</sequence>
<evidence type="ECO:0000256" key="1">
    <source>
        <dbReference type="SAM" id="MobiDB-lite"/>
    </source>
</evidence>
<organism evidence="2 3">
    <name type="scientific">Ganoderma sinense ZZ0214-1</name>
    <dbReference type="NCBI Taxonomy" id="1077348"/>
    <lineage>
        <taxon>Eukaryota</taxon>
        <taxon>Fungi</taxon>
        <taxon>Dikarya</taxon>
        <taxon>Basidiomycota</taxon>
        <taxon>Agaricomycotina</taxon>
        <taxon>Agaricomycetes</taxon>
        <taxon>Polyporales</taxon>
        <taxon>Polyporaceae</taxon>
        <taxon>Ganoderma</taxon>
    </lineage>
</organism>
<evidence type="ECO:0000313" key="2">
    <source>
        <dbReference type="EMBL" id="PIL27865.1"/>
    </source>
</evidence>
<dbReference type="STRING" id="1077348.A0A2G8S277"/>
<dbReference type="Proteomes" id="UP000230002">
    <property type="component" value="Unassembled WGS sequence"/>
</dbReference>